<name>A0A0C9MM94_9FUNG</name>
<evidence type="ECO:0000313" key="2">
    <source>
        <dbReference type="Proteomes" id="UP000053815"/>
    </source>
</evidence>
<protein>
    <submittedName>
        <fullName evidence="1">Uncharacterized protein</fullName>
    </submittedName>
</protein>
<gene>
    <name evidence="1" type="ORF">MAM1_1231c11525</name>
</gene>
<feature type="non-terminal residue" evidence="1">
    <location>
        <position position="1"/>
    </location>
</feature>
<accession>A0A0C9MM94</accession>
<evidence type="ECO:0000313" key="1">
    <source>
        <dbReference type="EMBL" id="GAN11901.1"/>
    </source>
</evidence>
<reference evidence="1" key="1">
    <citation type="submission" date="2014-09" db="EMBL/GenBank/DDBJ databases">
        <title>Draft genome sequence of an oleaginous Mucoromycotina fungus Mucor ambiguus NBRC6742.</title>
        <authorList>
            <person name="Takeda I."/>
            <person name="Yamane N."/>
            <person name="Morita T."/>
            <person name="Tamano K."/>
            <person name="Machida M."/>
            <person name="Baker S."/>
            <person name="Koike H."/>
        </authorList>
    </citation>
    <scope>NUCLEOTIDE SEQUENCE</scope>
    <source>
        <strain evidence="1">NBRC 6742</strain>
    </source>
</reference>
<dbReference type="AlphaFoldDB" id="A0A0C9MM94"/>
<proteinExistence type="predicted"/>
<sequence>FAAHGVFAVFFGRKSRTSTIQSTVAVETTIKVLGYVNMPFNIATNVFFENENENDVFDSKDDGNGTANAVEAKVMNGHAEQETVTDNFALPPTANYSEIWTHSRPDFSR</sequence>
<dbReference type="EMBL" id="DF837520">
    <property type="protein sequence ID" value="GAN11901.1"/>
    <property type="molecule type" value="Genomic_DNA"/>
</dbReference>
<keyword evidence="2" id="KW-1185">Reference proteome</keyword>
<dbReference type="Proteomes" id="UP000053815">
    <property type="component" value="Unassembled WGS sequence"/>
</dbReference>
<organism evidence="1">
    <name type="scientific">Mucor ambiguus</name>
    <dbReference type="NCBI Taxonomy" id="91626"/>
    <lineage>
        <taxon>Eukaryota</taxon>
        <taxon>Fungi</taxon>
        <taxon>Fungi incertae sedis</taxon>
        <taxon>Mucoromycota</taxon>
        <taxon>Mucoromycotina</taxon>
        <taxon>Mucoromycetes</taxon>
        <taxon>Mucorales</taxon>
        <taxon>Mucorineae</taxon>
        <taxon>Mucoraceae</taxon>
        <taxon>Mucor</taxon>
    </lineage>
</organism>